<feature type="region of interest" description="Disordered" evidence="2">
    <location>
        <begin position="71"/>
        <end position="119"/>
    </location>
</feature>
<feature type="coiled-coil region" evidence="1">
    <location>
        <begin position="740"/>
        <end position="774"/>
    </location>
</feature>
<dbReference type="EMBL" id="MN448285">
    <property type="protein sequence ID" value="QFG74301.1"/>
    <property type="molecule type" value="Genomic_DNA"/>
</dbReference>
<proteinExistence type="predicted"/>
<evidence type="ECO:0000313" key="3">
    <source>
        <dbReference type="EMBL" id="QFG74301.1"/>
    </source>
</evidence>
<evidence type="ECO:0000256" key="2">
    <source>
        <dbReference type="SAM" id="MobiDB-lite"/>
    </source>
</evidence>
<sequence>MDPNFKKFYPKQLSNKDRIFKKWVPPTSNYNSKSRESFSSTMKNTSDINEQSMKFLNSVKPYAEYRSSRVRENFNMTTQPGGTGTTQPGGTRTTQPGGTRTTQPGGTRTTQPGGTQGGVNSCNASLLKCLEEYILNQAILHVKPASGVQNTIESLVGEFVNTTCDTTDGSEIIEIHTCPSGGTGTTQPGGTGTTQPGGTGTTQPGGTGTTQPGGTGTTQPGETIDECGFLCDPIGIYENGTLFDFDSIRSTTIELEDAQEKTISKEIFEYGLGAKETYDRITLQRLKNKVLGNNYNDDLRDLIDPDKMIRMEAEDNQGETIILSPFRKNQTGATVDIYISVPMDADNANRGPMDVDGQMGVGSPLIVGSPLMVGRVNSVVPESGNQPVDLSVLTETPLLSSGRVRYRASALIKKNEDNEITDKEKEVLNTVLDYIVWSRIKPADALFRIFANSVLEGFISRWPSMLPDRGADNARQVAINWDYSYMKDKKAIEMKKNSLVPKPASKKLGESLYGTNQDRKITSEEFNEANTTDGYYNSTKFTSTPLNLRYYCILQGKFSGYKPGKNWEWFWPPVKDDLQPLNNSDLQIPYGSPLADGSYKMFQFTPIATDIRKKLHEDEYLDRNLNHDLFDVTKQVISVACNKFLERVGTEHYNKYFNSNNGSVVDWTHQKLDILNFDILKGTGFGYKEYDYKTDYLKNDRKPFGVMVHAKEKIREEPLLMKYHRAQISSLVEDTLKEVKDQYRIMKNEYTENIDNLINTIKTMIDERETLQKQPGFIGYGNNIKFPLPLWSSNDAQGNMHVPERFAGMGPGDLLRDFKENLFNPTISLTKEKIETLVHSITNFMNELNDYEGALCSYISEYEASASLDFEMTKRAINAHVAYVKCGSDNPVTIDIDDPINGFMKSITRKFEGYTSLKSKAQDQIKKIVAPFEAALREDIYTVSKNTYCNIFSC</sequence>
<name>A0A5J6VLE4_9VIRU</name>
<keyword evidence="1" id="KW-0175">Coiled coil</keyword>
<accession>A0A5J6VLE4</accession>
<feature type="region of interest" description="Disordered" evidence="2">
    <location>
        <begin position="178"/>
        <end position="224"/>
    </location>
</feature>
<feature type="compositionally biased region" description="Low complexity" evidence="2">
    <location>
        <begin position="77"/>
        <end position="113"/>
    </location>
</feature>
<organism evidence="3">
    <name type="scientific">Megaviridae environmental sample</name>
    <dbReference type="NCBI Taxonomy" id="1737588"/>
    <lineage>
        <taxon>Viruses</taxon>
        <taxon>Varidnaviria</taxon>
        <taxon>Bamfordvirae</taxon>
        <taxon>Nucleocytoviricota</taxon>
        <taxon>Megaviricetes</taxon>
        <taxon>Imitervirales</taxon>
        <taxon>Mimiviridae</taxon>
        <taxon>environmental samples</taxon>
    </lineage>
</organism>
<reference evidence="3" key="1">
    <citation type="journal article" date="2019" name="Philos. Trans. R. Soc. Lond., B, Biol. Sci.">
        <title>Targeted metagenomic recovery of four divergent viruses reveals shared and distinctive characteristics of giant viruses of marine eukaryotes.</title>
        <authorList>
            <person name="Needham D.M."/>
            <person name="Poirier C."/>
            <person name="Hehenberger E."/>
            <person name="Jimenez V."/>
            <person name="Swalwell J.E."/>
            <person name="Santoro A.E."/>
            <person name="Worden A.Z."/>
        </authorList>
    </citation>
    <scope>NUCLEOTIDE SEQUENCE</scope>
    <source>
        <strain evidence="3">MPacV-611</strain>
    </source>
</reference>
<evidence type="ECO:0000256" key="1">
    <source>
        <dbReference type="SAM" id="Coils"/>
    </source>
</evidence>
<protein>
    <submittedName>
        <fullName evidence="3">Uncharacterized protein</fullName>
    </submittedName>
</protein>
<feature type="compositionally biased region" description="Gly residues" evidence="2">
    <location>
        <begin position="181"/>
        <end position="216"/>
    </location>
</feature>